<accession>A0A6C0II28</accession>
<protein>
    <submittedName>
        <fullName evidence="2">Uncharacterized protein</fullName>
    </submittedName>
</protein>
<evidence type="ECO:0000313" key="2">
    <source>
        <dbReference type="EMBL" id="QHT92135.1"/>
    </source>
</evidence>
<dbReference type="EMBL" id="MN740178">
    <property type="protein sequence ID" value="QHT92135.1"/>
    <property type="molecule type" value="Genomic_DNA"/>
</dbReference>
<name>A0A6C0II28_9ZZZZ</name>
<organism evidence="2">
    <name type="scientific">viral metagenome</name>
    <dbReference type="NCBI Taxonomy" id="1070528"/>
    <lineage>
        <taxon>unclassified sequences</taxon>
        <taxon>metagenomes</taxon>
        <taxon>organismal metagenomes</taxon>
    </lineage>
</organism>
<feature type="region of interest" description="Disordered" evidence="1">
    <location>
        <begin position="80"/>
        <end position="131"/>
    </location>
</feature>
<reference evidence="2" key="1">
    <citation type="journal article" date="2020" name="Nature">
        <title>Giant virus diversity and host interactions through global metagenomics.</title>
        <authorList>
            <person name="Schulz F."/>
            <person name="Roux S."/>
            <person name="Paez-Espino D."/>
            <person name="Jungbluth S."/>
            <person name="Walsh D.A."/>
            <person name="Denef V.J."/>
            <person name="McMahon K.D."/>
            <person name="Konstantinidis K.T."/>
            <person name="Eloe-Fadrosh E.A."/>
            <person name="Kyrpides N.C."/>
            <person name="Woyke T."/>
        </authorList>
    </citation>
    <scope>NUCLEOTIDE SEQUENCE</scope>
    <source>
        <strain evidence="2">GVMAG-M-3300023184-86</strain>
    </source>
</reference>
<sequence length="131" mass="15091">MSQGFVNLGNLIPGERYSFTTKDVPGGRAQGTFDRAILKPGMDNQYFFTNVLEPNGPAGNVNYTRPNDYPRNIIHLPLYGEPQILPSKPSQPDDEDLLPQPLGRGDKSRKTKRRRNRKSKRRRNRKSKRRR</sequence>
<evidence type="ECO:0000256" key="1">
    <source>
        <dbReference type="SAM" id="MobiDB-lite"/>
    </source>
</evidence>
<proteinExistence type="predicted"/>
<feature type="compositionally biased region" description="Basic residues" evidence="1">
    <location>
        <begin position="107"/>
        <end position="131"/>
    </location>
</feature>
<dbReference type="AlphaFoldDB" id="A0A6C0II28"/>